<reference evidence="4" key="1">
    <citation type="journal article" date="2020" name="Cell">
        <title>Large-Scale Comparative Analyses of Tick Genomes Elucidate Their Genetic Diversity and Vector Capacities.</title>
        <authorList>
            <consortium name="Tick Genome and Microbiome Consortium (TIGMIC)"/>
            <person name="Jia N."/>
            <person name="Wang J."/>
            <person name="Shi W."/>
            <person name="Du L."/>
            <person name="Sun Y."/>
            <person name="Zhan W."/>
            <person name="Jiang J.F."/>
            <person name="Wang Q."/>
            <person name="Zhang B."/>
            <person name="Ji P."/>
            <person name="Bell-Sakyi L."/>
            <person name="Cui X.M."/>
            <person name="Yuan T.T."/>
            <person name="Jiang B.G."/>
            <person name="Yang W.F."/>
            <person name="Lam T.T."/>
            <person name="Chang Q.C."/>
            <person name="Ding S.J."/>
            <person name="Wang X.J."/>
            <person name="Zhu J.G."/>
            <person name="Ruan X.D."/>
            <person name="Zhao L."/>
            <person name="Wei J.T."/>
            <person name="Ye R.Z."/>
            <person name="Que T.C."/>
            <person name="Du C.H."/>
            <person name="Zhou Y.H."/>
            <person name="Cheng J.X."/>
            <person name="Dai P.F."/>
            <person name="Guo W.B."/>
            <person name="Han X.H."/>
            <person name="Huang E.J."/>
            <person name="Li L.F."/>
            <person name="Wei W."/>
            <person name="Gao Y.C."/>
            <person name="Liu J.Z."/>
            <person name="Shao H.Z."/>
            <person name="Wang X."/>
            <person name="Wang C.C."/>
            <person name="Yang T.C."/>
            <person name="Huo Q.B."/>
            <person name="Li W."/>
            <person name="Chen H.Y."/>
            <person name="Chen S.E."/>
            <person name="Zhou L.G."/>
            <person name="Ni X.B."/>
            <person name="Tian J.H."/>
            <person name="Sheng Y."/>
            <person name="Liu T."/>
            <person name="Pan Y.S."/>
            <person name="Xia L.Y."/>
            <person name="Li J."/>
            <person name="Zhao F."/>
            <person name="Cao W.C."/>
        </authorList>
    </citation>
    <scope>NUCLEOTIDE SEQUENCE</scope>
    <source>
        <strain evidence="4">Rmic-2018</strain>
    </source>
</reference>
<sequence length="768" mass="85236">MSSRSTRPPSLNDGTKQDAARPTAPTVSTHEGEPSMAQILAALVNTQALLANTLSRGPPTTSPIQIHSTSDTSSSIPLFDGTPQQSTHEWITQVERIAALAHWTQSLTLVTAASHLTGSAKDWHSAYGSQYDTWEQWKEALILRFKRKLTMQEFLELQTKRRLQSHETIVEYMYSKNAILNKAPYRLAEEERISLILSGIEDDTWANPLAAQLCGTVTELIDRAALLDTRRRMTVCAENDKKPSSSTASRGQGSNQRVPASSSAILPKANPRSDFSGAPHPRPISARSCFNCGDIGHLSRDCRKPKTPATIRADDKRARRDNSSHETGTTSPRQANCFLHSTGGTLPIVSGTANNRPVRVCIDSGANLSIMSANALTDDIPTHAWVSRENIEVLNRSICPTLAATLDVTLGTTNVRLEDVVVTELPSGIDLILGSDWRRVANVDVTFHTSNDVTLVPVEPSGKFSSSEVPPPKQGTPHRTGETLIATFCRQSDESVSEDEGYVRLNTKCPAPDEDFTSLVKDATRKITKDATEAEREQLRAILLKHHQAFTSKGDTLGVCPHTEHSIELRDNIPVSSRPYRCSPADRKFIREQVNDYLSKGIIRPSENEYGAPTIVVDQPHHPTTPRRMVHDYRKLNEKTINLASVEGDIDESHRLHDLARRRAEIRERLLQSQRKTTVRHDKKRRTPRFITGDLVLLELSARGTLDPRYEGPFEITALVGGNRAEIQRVPHTPGMINKKIVNVEQLRRYKEPLLEVTEPSPSNDTHA</sequence>
<comment type="caution">
    <text evidence="4">The sequence shown here is derived from an EMBL/GenBank/DDBJ whole genome shotgun (WGS) entry which is preliminary data.</text>
</comment>
<evidence type="ECO:0000259" key="3">
    <source>
        <dbReference type="PROSITE" id="PS50158"/>
    </source>
</evidence>
<accession>A0A9J6EZI1</accession>
<reference evidence="4" key="2">
    <citation type="submission" date="2021-09" db="EMBL/GenBank/DDBJ databases">
        <authorList>
            <person name="Jia N."/>
            <person name="Wang J."/>
            <person name="Shi W."/>
            <person name="Du L."/>
            <person name="Sun Y."/>
            <person name="Zhan W."/>
            <person name="Jiang J."/>
            <person name="Wang Q."/>
            <person name="Zhang B."/>
            <person name="Ji P."/>
            <person name="Sakyi L.B."/>
            <person name="Cui X."/>
            <person name="Yuan T."/>
            <person name="Jiang B."/>
            <person name="Yang W."/>
            <person name="Lam T.T.-Y."/>
            <person name="Chang Q."/>
            <person name="Ding S."/>
            <person name="Wang X."/>
            <person name="Zhu J."/>
            <person name="Ruan X."/>
            <person name="Zhao L."/>
            <person name="Wei J."/>
            <person name="Que T."/>
            <person name="Du C."/>
            <person name="Cheng J."/>
            <person name="Dai P."/>
            <person name="Han X."/>
            <person name="Huang E."/>
            <person name="Gao Y."/>
            <person name="Liu J."/>
            <person name="Shao H."/>
            <person name="Ye R."/>
            <person name="Li L."/>
            <person name="Wei W."/>
            <person name="Wang X."/>
            <person name="Wang C."/>
            <person name="Huo Q."/>
            <person name="Li W."/>
            <person name="Guo W."/>
            <person name="Chen H."/>
            <person name="Chen S."/>
            <person name="Zhou L."/>
            <person name="Zhou L."/>
            <person name="Ni X."/>
            <person name="Tian J."/>
            <person name="Zhou Y."/>
            <person name="Sheng Y."/>
            <person name="Liu T."/>
            <person name="Pan Y."/>
            <person name="Xia L."/>
            <person name="Li J."/>
            <person name="Zhao F."/>
            <person name="Cao W."/>
        </authorList>
    </citation>
    <scope>NUCLEOTIDE SEQUENCE</scope>
    <source>
        <strain evidence="4">Rmic-2018</strain>
        <tissue evidence="4">Larvae</tissue>
    </source>
</reference>
<dbReference type="Proteomes" id="UP000821866">
    <property type="component" value="Chromosome 1"/>
</dbReference>
<dbReference type="PANTHER" id="PTHR15503">
    <property type="entry name" value="LDOC1 RELATED"/>
    <property type="match status" value="1"/>
</dbReference>
<feature type="region of interest" description="Disordered" evidence="2">
    <location>
        <begin position="237"/>
        <end position="281"/>
    </location>
</feature>
<dbReference type="SMART" id="SM00343">
    <property type="entry name" value="ZnF_C2HC"/>
    <property type="match status" value="1"/>
</dbReference>
<keyword evidence="1" id="KW-0479">Metal-binding</keyword>
<dbReference type="InterPro" id="IPR043502">
    <property type="entry name" value="DNA/RNA_pol_sf"/>
</dbReference>
<feature type="region of interest" description="Disordered" evidence="2">
    <location>
        <begin position="459"/>
        <end position="480"/>
    </location>
</feature>
<evidence type="ECO:0000256" key="2">
    <source>
        <dbReference type="SAM" id="MobiDB-lite"/>
    </source>
</evidence>
<dbReference type="CDD" id="cd00303">
    <property type="entry name" value="retropepsin_like"/>
    <property type="match status" value="1"/>
</dbReference>
<proteinExistence type="predicted"/>
<keyword evidence="1" id="KW-0863">Zinc-finger</keyword>
<dbReference type="InterPro" id="IPR001878">
    <property type="entry name" value="Znf_CCHC"/>
</dbReference>
<feature type="region of interest" description="Disordered" evidence="2">
    <location>
        <begin position="54"/>
        <end position="83"/>
    </location>
</feature>
<feature type="compositionally biased region" description="Polar residues" evidence="2">
    <location>
        <begin position="325"/>
        <end position="334"/>
    </location>
</feature>
<evidence type="ECO:0000313" key="5">
    <source>
        <dbReference type="Proteomes" id="UP000821866"/>
    </source>
</evidence>
<organism evidence="4 5">
    <name type="scientific">Rhipicephalus microplus</name>
    <name type="common">Cattle tick</name>
    <name type="synonym">Boophilus microplus</name>
    <dbReference type="NCBI Taxonomy" id="6941"/>
    <lineage>
        <taxon>Eukaryota</taxon>
        <taxon>Metazoa</taxon>
        <taxon>Ecdysozoa</taxon>
        <taxon>Arthropoda</taxon>
        <taxon>Chelicerata</taxon>
        <taxon>Arachnida</taxon>
        <taxon>Acari</taxon>
        <taxon>Parasitiformes</taxon>
        <taxon>Ixodida</taxon>
        <taxon>Ixodoidea</taxon>
        <taxon>Ixodidae</taxon>
        <taxon>Rhipicephalinae</taxon>
        <taxon>Rhipicephalus</taxon>
        <taxon>Boophilus</taxon>
    </lineage>
</organism>
<dbReference type="InterPro" id="IPR032567">
    <property type="entry name" value="RTL1-rel"/>
</dbReference>
<dbReference type="SUPFAM" id="SSF50630">
    <property type="entry name" value="Acid proteases"/>
    <property type="match status" value="1"/>
</dbReference>
<dbReference type="GO" id="GO:0008270">
    <property type="term" value="F:zinc ion binding"/>
    <property type="evidence" value="ECO:0007669"/>
    <property type="project" value="UniProtKB-KW"/>
</dbReference>
<dbReference type="AlphaFoldDB" id="A0A9J6EZI1"/>
<dbReference type="Gene3D" id="4.10.60.10">
    <property type="entry name" value="Zinc finger, CCHC-type"/>
    <property type="match status" value="1"/>
</dbReference>
<feature type="compositionally biased region" description="Polar residues" evidence="2">
    <location>
        <begin position="244"/>
        <end position="264"/>
    </location>
</feature>
<dbReference type="GO" id="GO:0003676">
    <property type="term" value="F:nucleic acid binding"/>
    <property type="evidence" value="ECO:0007669"/>
    <property type="project" value="InterPro"/>
</dbReference>
<protein>
    <recommendedName>
        <fullName evidence="3">CCHC-type domain-containing protein</fullName>
    </recommendedName>
</protein>
<keyword evidence="1" id="KW-0862">Zinc</keyword>
<dbReference type="GO" id="GO:0071897">
    <property type="term" value="P:DNA biosynthetic process"/>
    <property type="evidence" value="ECO:0007669"/>
    <property type="project" value="UniProtKB-ARBA"/>
</dbReference>
<dbReference type="PANTHER" id="PTHR15503:SF22">
    <property type="entry name" value="TRANSPOSON TY3-I GAG POLYPROTEIN"/>
    <property type="match status" value="1"/>
</dbReference>
<feature type="compositionally biased region" description="Basic and acidic residues" evidence="2">
    <location>
        <begin position="312"/>
        <end position="324"/>
    </location>
</feature>
<feature type="region of interest" description="Disordered" evidence="2">
    <location>
        <begin position="303"/>
        <end position="337"/>
    </location>
</feature>
<dbReference type="SUPFAM" id="SSF57756">
    <property type="entry name" value="Retrovirus zinc finger-like domains"/>
    <property type="match status" value="1"/>
</dbReference>
<dbReference type="SUPFAM" id="SSF56672">
    <property type="entry name" value="DNA/RNA polymerases"/>
    <property type="match status" value="1"/>
</dbReference>
<dbReference type="Gene3D" id="2.40.70.10">
    <property type="entry name" value="Acid Proteases"/>
    <property type="match status" value="1"/>
</dbReference>
<keyword evidence="5" id="KW-1185">Reference proteome</keyword>
<feature type="region of interest" description="Disordered" evidence="2">
    <location>
        <begin position="1"/>
        <end position="33"/>
    </location>
</feature>
<gene>
    <name evidence="4" type="ORF">HPB51_008719</name>
</gene>
<feature type="domain" description="CCHC-type" evidence="3">
    <location>
        <begin position="289"/>
        <end position="304"/>
    </location>
</feature>
<evidence type="ECO:0000313" key="4">
    <source>
        <dbReference type="EMBL" id="KAH8039787.1"/>
    </source>
</evidence>
<feature type="compositionally biased region" description="Polar residues" evidence="2">
    <location>
        <begin position="1"/>
        <end position="14"/>
    </location>
</feature>
<evidence type="ECO:0000256" key="1">
    <source>
        <dbReference type="PROSITE-ProRule" id="PRU00047"/>
    </source>
</evidence>
<dbReference type="InterPro" id="IPR021109">
    <property type="entry name" value="Peptidase_aspartic_dom_sf"/>
</dbReference>
<dbReference type="EMBL" id="JABSTU010000001">
    <property type="protein sequence ID" value="KAH8039787.1"/>
    <property type="molecule type" value="Genomic_DNA"/>
</dbReference>
<dbReference type="Pfam" id="PF00098">
    <property type="entry name" value="zf-CCHC"/>
    <property type="match status" value="1"/>
</dbReference>
<dbReference type="PROSITE" id="PS50158">
    <property type="entry name" value="ZF_CCHC"/>
    <property type="match status" value="1"/>
</dbReference>
<dbReference type="InterPro" id="IPR036875">
    <property type="entry name" value="Znf_CCHC_sf"/>
</dbReference>
<name>A0A9J6EZI1_RHIMP</name>
<dbReference type="Gene3D" id="3.10.10.10">
    <property type="entry name" value="HIV Type 1 Reverse Transcriptase, subunit A, domain 1"/>
    <property type="match status" value="1"/>
</dbReference>